<dbReference type="RefSeq" id="WP_323295108.1">
    <property type="nucleotide sequence ID" value="NZ_JAYFUM010000003.1"/>
</dbReference>
<accession>A0ABU5Q5N9</accession>
<dbReference type="EMBL" id="JAYFUM010000003">
    <property type="protein sequence ID" value="MEA5137938.1"/>
    <property type="molecule type" value="Genomic_DNA"/>
</dbReference>
<keyword evidence="1" id="KW-0472">Membrane</keyword>
<keyword evidence="1" id="KW-0812">Transmembrane</keyword>
<evidence type="ECO:0000256" key="1">
    <source>
        <dbReference type="SAM" id="Phobius"/>
    </source>
</evidence>
<evidence type="ECO:0000313" key="2">
    <source>
        <dbReference type="EMBL" id="MEA5137938.1"/>
    </source>
</evidence>
<proteinExistence type="predicted"/>
<keyword evidence="1" id="KW-1133">Transmembrane helix</keyword>
<gene>
    <name evidence="2" type="ORF">VB248_02260</name>
</gene>
<comment type="caution">
    <text evidence="2">The sequence shown here is derived from an EMBL/GenBank/DDBJ whole genome shotgun (WGS) entry which is preliminary data.</text>
</comment>
<evidence type="ECO:0000313" key="3">
    <source>
        <dbReference type="Proteomes" id="UP001302949"/>
    </source>
</evidence>
<sequence>MKKITKPKIIFFVILTTLFGYTLYWNSNYYIISHRWQATQGSEIGDFIFFPKPDDNDFIKENTIYLNGKPHCKIIFCFNETLFLSDLDGKYKVKYIAK</sequence>
<name>A0ABU5Q5N9_9BACT</name>
<organism evidence="2 3">
    <name type="scientific">Arcicella rigui</name>
    <dbReference type="NCBI Taxonomy" id="797020"/>
    <lineage>
        <taxon>Bacteria</taxon>
        <taxon>Pseudomonadati</taxon>
        <taxon>Bacteroidota</taxon>
        <taxon>Cytophagia</taxon>
        <taxon>Cytophagales</taxon>
        <taxon>Flectobacillaceae</taxon>
        <taxon>Arcicella</taxon>
    </lineage>
</organism>
<protein>
    <submittedName>
        <fullName evidence="2">Uncharacterized protein</fullName>
    </submittedName>
</protein>
<dbReference type="Proteomes" id="UP001302949">
    <property type="component" value="Unassembled WGS sequence"/>
</dbReference>
<keyword evidence="3" id="KW-1185">Reference proteome</keyword>
<feature type="transmembrane region" description="Helical" evidence="1">
    <location>
        <begin position="9"/>
        <end position="25"/>
    </location>
</feature>
<reference evidence="2 3" key="1">
    <citation type="submission" date="2023-12" db="EMBL/GenBank/DDBJ databases">
        <title>Novel species of the genus Arcicella isolated from rivers.</title>
        <authorList>
            <person name="Lu H."/>
        </authorList>
    </citation>
    <scope>NUCLEOTIDE SEQUENCE [LARGE SCALE GENOMIC DNA]</scope>
    <source>
        <strain evidence="2 3">KCTC 23307</strain>
    </source>
</reference>